<keyword evidence="8" id="KW-0808">Transferase</keyword>
<dbReference type="InterPro" id="IPR004089">
    <property type="entry name" value="MCPsignal_dom"/>
</dbReference>
<feature type="coiled-coil region" evidence="4">
    <location>
        <begin position="245"/>
        <end position="272"/>
    </location>
</feature>
<dbReference type="SUPFAM" id="SSF58104">
    <property type="entry name" value="Methyl-accepting chemotaxis protein (MCP) signaling domain"/>
    <property type="match status" value="1"/>
</dbReference>
<evidence type="ECO:0000256" key="5">
    <source>
        <dbReference type="SAM" id="Phobius"/>
    </source>
</evidence>
<dbReference type="InterPro" id="IPR007891">
    <property type="entry name" value="CHASE3"/>
</dbReference>
<accession>A0ABQ5YLR1</accession>
<evidence type="ECO:0000256" key="3">
    <source>
        <dbReference type="PROSITE-ProRule" id="PRU00284"/>
    </source>
</evidence>
<keyword evidence="4" id="KW-0175">Coiled coil</keyword>
<dbReference type="EMBL" id="BSOJ01000002">
    <property type="protein sequence ID" value="GLR25049.1"/>
    <property type="molecule type" value="Genomic_DNA"/>
</dbReference>
<dbReference type="PROSITE" id="PS50885">
    <property type="entry name" value="HAMP"/>
    <property type="match status" value="1"/>
</dbReference>
<evidence type="ECO:0000259" key="7">
    <source>
        <dbReference type="PROSITE" id="PS50885"/>
    </source>
</evidence>
<dbReference type="Pfam" id="PF05227">
    <property type="entry name" value="CHASE3"/>
    <property type="match status" value="1"/>
</dbReference>
<evidence type="ECO:0000256" key="4">
    <source>
        <dbReference type="SAM" id="Coils"/>
    </source>
</evidence>
<keyword evidence="8" id="KW-0418">Kinase</keyword>
<dbReference type="CDD" id="cd19410">
    <property type="entry name" value="HK9-like_sensor"/>
    <property type="match status" value="1"/>
</dbReference>
<gene>
    <name evidence="8" type="ORF">GCM10007875_01360</name>
</gene>
<evidence type="ECO:0000313" key="9">
    <source>
        <dbReference type="Proteomes" id="UP001156664"/>
    </source>
</evidence>
<dbReference type="Pfam" id="PF00015">
    <property type="entry name" value="MCPsignal"/>
    <property type="match status" value="1"/>
</dbReference>
<keyword evidence="9" id="KW-1185">Reference proteome</keyword>
<keyword evidence="5" id="KW-1133">Transmembrane helix</keyword>
<keyword evidence="5" id="KW-0472">Membrane</keyword>
<evidence type="ECO:0000256" key="1">
    <source>
        <dbReference type="ARBA" id="ARBA00023224"/>
    </source>
</evidence>
<feature type="domain" description="Methyl-accepting transducer" evidence="6">
    <location>
        <begin position="269"/>
        <end position="505"/>
    </location>
</feature>
<evidence type="ECO:0000256" key="2">
    <source>
        <dbReference type="ARBA" id="ARBA00029447"/>
    </source>
</evidence>
<feature type="domain" description="HAMP" evidence="7">
    <location>
        <begin position="212"/>
        <end position="264"/>
    </location>
</feature>
<evidence type="ECO:0000313" key="8">
    <source>
        <dbReference type="EMBL" id="GLR25049.1"/>
    </source>
</evidence>
<dbReference type="PANTHER" id="PTHR32089:SF112">
    <property type="entry name" value="LYSOZYME-LIKE PROTEIN-RELATED"/>
    <property type="match status" value="1"/>
</dbReference>
<sequence>MLNTLRAKIGFGFTVVSALGLVIGALGLGSAKTIKETGYMNEHTLQVLKDVGQIRESMINMETGERGFLITGKDEFLEPFMTGKANIEGQFQQVKQLTADNPAQTSRLDALHNEYINWLNNSLSKTIEARRSLNQQAITQEQFLEQYSALSGKPMMDKMRGIMQDIEKEESGLLDVRRKASASSYDQAIWGVGLALGLLLIVSIVATITLVRSIGNKLSLANRHISEIAKGNLSSDIQSANKDEVDLLLTEMAKAQRNLRELIEKIQKSAMELSVSASQVKESSTSMAGASSEQADATASMAAAVEELTVSISQISENSNEATATAAVAKESADQGMETLSGVVSNIQRIAESVKSSAHAVQTLEKQSTAISDIVSTITEIADRTNLLALNAAIEAARAGEQGRGFAVVADEVRKLAEQTKGSTDRISKMVFDILDITKGAVNSMDESVQMVQQGIEQADVVNSTILKIKQESDRVSEAIAAIAISMKEQSNVSVEISRNVERVAQMTEENTAAAQQNTQVAMHLTTVSESLIHSVKAFN</sequence>
<keyword evidence="5" id="KW-0812">Transmembrane</keyword>
<name>A0ABQ5YLR1_9BURK</name>
<feature type="transmembrane region" description="Helical" evidence="5">
    <location>
        <begin position="188"/>
        <end position="211"/>
    </location>
</feature>
<dbReference type="SMART" id="SM00283">
    <property type="entry name" value="MA"/>
    <property type="match status" value="1"/>
</dbReference>
<dbReference type="PANTHER" id="PTHR32089">
    <property type="entry name" value="METHYL-ACCEPTING CHEMOTAXIS PROTEIN MCPB"/>
    <property type="match status" value="1"/>
</dbReference>
<dbReference type="PROSITE" id="PS50111">
    <property type="entry name" value="CHEMOTAXIS_TRANSDUC_2"/>
    <property type="match status" value="1"/>
</dbReference>
<dbReference type="RefSeq" id="WP_284279346.1">
    <property type="nucleotide sequence ID" value="NZ_BSOJ01000002.1"/>
</dbReference>
<evidence type="ECO:0000259" key="6">
    <source>
        <dbReference type="PROSITE" id="PS50111"/>
    </source>
</evidence>
<organism evidence="8 9">
    <name type="scientific">Limnobacter litoralis</name>
    <dbReference type="NCBI Taxonomy" id="481366"/>
    <lineage>
        <taxon>Bacteria</taxon>
        <taxon>Pseudomonadati</taxon>
        <taxon>Pseudomonadota</taxon>
        <taxon>Betaproteobacteria</taxon>
        <taxon>Burkholderiales</taxon>
        <taxon>Burkholderiaceae</taxon>
        <taxon>Limnobacter</taxon>
    </lineage>
</organism>
<dbReference type="Proteomes" id="UP001156664">
    <property type="component" value="Unassembled WGS sequence"/>
</dbReference>
<proteinExistence type="inferred from homology"/>
<dbReference type="GO" id="GO:0016301">
    <property type="term" value="F:kinase activity"/>
    <property type="evidence" value="ECO:0007669"/>
    <property type="project" value="UniProtKB-KW"/>
</dbReference>
<comment type="similarity">
    <text evidence="2">Belongs to the methyl-accepting chemotaxis (MCP) protein family.</text>
</comment>
<comment type="caution">
    <text evidence="8">The sequence shown here is derived from an EMBL/GenBank/DDBJ whole genome shotgun (WGS) entry which is preliminary data.</text>
</comment>
<keyword evidence="1 3" id="KW-0807">Transducer</keyword>
<reference evidence="9" key="1">
    <citation type="journal article" date="2019" name="Int. J. Syst. Evol. Microbiol.">
        <title>The Global Catalogue of Microorganisms (GCM) 10K type strain sequencing project: providing services to taxonomists for standard genome sequencing and annotation.</title>
        <authorList>
            <consortium name="The Broad Institute Genomics Platform"/>
            <consortium name="The Broad Institute Genome Sequencing Center for Infectious Disease"/>
            <person name="Wu L."/>
            <person name="Ma J."/>
        </authorList>
    </citation>
    <scope>NUCLEOTIDE SEQUENCE [LARGE SCALE GENOMIC DNA]</scope>
    <source>
        <strain evidence="9">NBRC 105857</strain>
    </source>
</reference>
<protein>
    <submittedName>
        <fullName evidence="8">Histidine kinase</fullName>
    </submittedName>
</protein>
<dbReference type="Gene3D" id="1.10.287.950">
    <property type="entry name" value="Methyl-accepting chemotaxis protein"/>
    <property type="match status" value="1"/>
</dbReference>
<dbReference type="CDD" id="cd11386">
    <property type="entry name" value="MCP_signal"/>
    <property type="match status" value="1"/>
</dbReference>
<dbReference type="InterPro" id="IPR003660">
    <property type="entry name" value="HAMP_dom"/>
</dbReference>